<evidence type="ECO:0000313" key="2">
    <source>
        <dbReference type="Proteomes" id="UP000265703"/>
    </source>
</evidence>
<gene>
    <name evidence="1" type="ORF">C1645_825601</name>
</gene>
<comment type="caution">
    <text evidence="1">The sequence shown here is derived from an EMBL/GenBank/DDBJ whole genome shotgun (WGS) entry which is preliminary data.</text>
</comment>
<dbReference type="AlphaFoldDB" id="A0A397T180"/>
<protein>
    <recommendedName>
        <fullName evidence="3">F-box domain-containing protein</fullName>
    </recommendedName>
</protein>
<dbReference type="Proteomes" id="UP000265703">
    <property type="component" value="Unassembled WGS sequence"/>
</dbReference>
<name>A0A397T180_9GLOM</name>
<dbReference type="SUPFAM" id="SSF52047">
    <property type="entry name" value="RNI-like"/>
    <property type="match status" value="1"/>
</dbReference>
<dbReference type="EMBL" id="QKYT01000240">
    <property type="protein sequence ID" value="RIA88921.1"/>
    <property type="molecule type" value="Genomic_DNA"/>
</dbReference>
<evidence type="ECO:0000313" key="1">
    <source>
        <dbReference type="EMBL" id="RIA88921.1"/>
    </source>
</evidence>
<reference evidence="1 2" key="1">
    <citation type="submission" date="2018-06" db="EMBL/GenBank/DDBJ databases">
        <title>Comparative genomics reveals the genomic features of Rhizophagus irregularis, R. cerebriforme, R. diaphanum and Gigaspora rosea, and their symbiotic lifestyle signature.</title>
        <authorList>
            <person name="Morin E."/>
            <person name="San Clemente H."/>
            <person name="Chen E.C.H."/>
            <person name="De La Providencia I."/>
            <person name="Hainaut M."/>
            <person name="Kuo A."/>
            <person name="Kohler A."/>
            <person name="Murat C."/>
            <person name="Tang N."/>
            <person name="Roy S."/>
            <person name="Loubradou J."/>
            <person name="Henrissat B."/>
            <person name="Grigoriev I.V."/>
            <person name="Corradi N."/>
            <person name="Roux C."/>
            <person name="Martin F.M."/>
        </authorList>
    </citation>
    <scope>NUCLEOTIDE SEQUENCE [LARGE SCALE GENOMIC DNA]</scope>
    <source>
        <strain evidence="1 2">DAOM 227022</strain>
    </source>
</reference>
<sequence>MIFKLSTDCLNEIIEYFEEDKITLHSCLLVNRFWCRISVRILWRNIWNYEYNIIYQHETRVATSILSTLIACLPNESKDTLYKNDILISTPTPNPPLFNYPAFCKVFSINGIYKTTRIGLQFFDDNQIYIALKEIIKMFITQISSLKKLIYYDYYNIFLNNISFPHLPDYFIDLLELRCNSNIHSEFFYQLSQTCHNLKSLTIEFENKVSNMLKELISLQKNLKQLNLFIYEENNWINIIPSLAKHSNTMTKFHIYGDNYSLSLSFISSFSNLQDIKFSYIDENFKELQYVKFPKLQILKILYQCFKPEYVIKFLEINGNNLKECYFGEGNNSLNLSIAKFCPNIKKLFVEFSNNELDILITILNSCQYLESIGSWFGSGALSEKQILESITKYSSKYFYELKIYNFSSSELIPEDLETFFLDWENRTPKKPINLIIFRSIYKNLDSNKENMKIIEDYKNLSIIKKFEIREITDIEFEEDLDYY</sequence>
<proteinExistence type="predicted"/>
<dbReference type="InterPro" id="IPR032675">
    <property type="entry name" value="LRR_dom_sf"/>
</dbReference>
<dbReference type="Gene3D" id="3.80.10.10">
    <property type="entry name" value="Ribonuclease Inhibitor"/>
    <property type="match status" value="1"/>
</dbReference>
<organism evidence="1 2">
    <name type="scientific">Glomus cerebriforme</name>
    <dbReference type="NCBI Taxonomy" id="658196"/>
    <lineage>
        <taxon>Eukaryota</taxon>
        <taxon>Fungi</taxon>
        <taxon>Fungi incertae sedis</taxon>
        <taxon>Mucoromycota</taxon>
        <taxon>Glomeromycotina</taxon>
        <taxon>Glomeromycetes</taxon>
        <taxon>Glomerales</taxon>
        <taxon>Glomeraceae</taxon>
        <taxon>Glomus</taxon>
    </lineage>
</organism>
<accession>A0A397T180</accession>
<evidence type="ECO:0008006" key="3">
    <source>
        <dbReference type="Google" id="ProtNLM"/>
    </source>
</evidence>
<dbReference type="STRING" id="658196.A0A397T180"/>
<keyword evidence="2" id="KW-1185">Reference proteome</keyword>